<reference evidence="1 2" key="1">
    <citation type="submission" date="2024-03" db="EMBL/GenBank/DDBJ databases">
        <authorList>
            <person name="Martinez-Hernandez J."/>
        </authorList>
    </citation>
    <scope>NUCLEOTIDE SEQUENCE [LARGE SCALE GENOMIC DNA]</scope>
</reference>
<keyword evidence="2" id="KW-1185">Reference proteome</keyword>
<dbReference type="EMBL" id="CAXHTB010000015">
    <property type="protein sequence ID" value="CAL0320665.1"/>
    <property type="molecule type" value="Genomic_DNA"/>
</dbReference>
<organism evidence="1 2">
    <name type="scientific">Lupinus luteus</name>
    <name type="common">European yellow lupine</name>
    <dbReference type="NCBI Taxonomy" id="3873"/>
    <lineage>
        <taxon>Eukaryota</taxon>
        <taxon>Viridiplantae</taxon>
        <taxon>Streptophyta</taxon>
        <taxon>Embryophyta</taxon>
        <taxon>Tracheophyta</taxon>
        <taxon>Spermatophyta</taxon>
        <taxon>Magnoliopsida</taxon>
        <taxon>eudicotyledons</taxon>
        <taxon>Gunneridae</taxon>
        <taxon>Pentapetalae</taxon>
        <taxon>rosids</taxon>
        <taxon>fabids</taxon>
        <taxon>Fabales</taxon>
        <taxon>Fabaceae</taxon>
        <taxon>Papilionoideae</taxon>
        <taxon>50 kb inversion clade</taxon>
        <taxon>genistoids sensu lato</taxon>
        <taxon>core genistoids</taxon>
        <taxon>Genisteae</taxon>
        <taxon>Lupinus</taxon>
    </lineage>
</organism>
<dbReference type="Proteomes" id="UP001497480">
    <property type="component" value="Unassembled WGS sequence"/>
</dbReference>
<accession>A0AAV1XFY8</accession>
<dbReference type="InterPro" id="IPR038801">
    <property type="entry name" value="TAF1C"/>
</dbReference>
<dbReference type="GO" id="GO:0001650">
    <property type="term" value="C:fibrillar center"/>
    <property type="evidence" value="ECO:0007669"/>
    <property type="project" value="TreeGrafter"/>
</dbReference>
<evidence type="ECO:0000313" key="2">
    <source>
        <dbReference type="Proteomes" id="UP001497480"/>
    </source>
</evidence>
<evidence type="ECO:0000313" key="1">
    <source>
        <dbReference type="EMBL" id="CAL0320665.1"/>
    </source>
</evidence>
<gene>
    <name evidence="1" type="ORF">LLUT_LOCUS21725</name>
</gene>
<dbReference type="AlphaFoldDB" id="A0AAV1XFY8"/>
<comment type="caution">
    <text evidence="1">The sequence shown here is derived from an EMBL/GenBank/DDBJ whole genome shotgun (WGS) entry which is preliminary data.</text>
</comment>
<dbReference type="PANTHER" id="PTHR15319:SF1">
    <property type="entry name" value="TATA BOX-BINDING PROTEIN-ASSOCIATED FACTOR RNA POLYMERASE I SUBUNIT C"/>
    <property type="match status" value="1"/>
</dbReference>
<protein>
    <submittedName>
        <fullName evidence="1">Uncharacterized protein</fullName>
    </submittedName>
</protein>
<dbReference type="GO" id="GO:0001164">
    <property type="term" value="F:RNA polymerase I core promoter sequence-specific DNA binding"/>
    <property type="evidence" value="ECO:0007669"/>
    <property type="project" value="TreeGrafter"/>
</dbReference>
<name>A0AAV1XFY8_LUPLU</name>
<dbReference type="PANTHER" id="PTHR15319">
    <property type="entry name" value="TATA BOX-BINDING PROTEIN ASSOCIATED FACTOR RNA POLYMERASE I SUBUNIT C"/>
    <property type="match status" value="1"/>
</dbReference>
<sequence length="890" mass="100393">MEFSEEWKSWFPIGAGGSTVPLLLHSNPSKLGPLFFNPNPNSITHIFSSLSLIPSLHLPPHLLPSRFLVSSNASSILPSTASSISQRFSQNDTVSYFMHNRIQTLNYPNGSSVVLFFPTGSNDDQVGFVMVSVTGSKLRVVVDENGDVFRASVGGGGGGSSSHRILRILINPVLDFGDDCNVLAYLFVTTLYSVHWFVVRHDSILDRPSVVCLGGKVFKTCSIVHACWSPHVLEETLVLLQSGELFLFDLESSSFKGIRLRIPWGEDSAENKAWVSCEFSWHPRVLIVARSDAVFLVDLRLDECSVSCVMRIDMLRMYAPEKNEQFLALARAGPDDFYFAVASTSLLVLFDVRKPLVPVLQWVHGIDEPYYMTALSLSMLRSHSKEDTFKLASDTGFCIILGSFWNCEFNLFCYGSTLSVQNGSIASMLSKIETTFYAWELPSEINLSSHECPCGSCLLREELSKDVLPEWVDWQLKKEMVLGFGILSNDLASLLCDADEHGGFTLIRLLSSGKLELQRYHSSWTPVRYLDNCHEQELPLDRHALYPMSAEKYKFPRRFHYLKFDYLHSYASGDLTQFLTKKLKNTSVDVQNKDSVATEMHEFLCEKLNACGFGRSRSCPASSAVFKEVKLPESFHEIALRRLWSDLPMELLQLAFLKYSECREVVVDQHRVALEFLAVPDLPQLPPFFLRKPSLHSNDDIVGPVIPLPVLLVVNEFRNACSDSEEGEFSIEAELSLKYKEVMQVADDIAVSAHDSMQLDDLAVSLAEDGEETWVGSSKVKAFQSYRPVAFNCSTTALFEEKSVYTDKVYDTFIFHVAEKFSDQTESVGEEMFDDLCPVELRFNAPVKKFTPQALQAYNLLKKQMSNWQEKMDSYKEFCIQSRSQNVVKN</sequence>
<proteinExistence type="predicted"/>